<dbReference type="PROSITE" id="PS51257">
    <property type="entry name" value="PROKAR_LIPOPROTEIN"/>
    <property type="match status" value="1"/>
</dbReference>
<dbReference type="AlphaFoldDB" id="S9TL82"/>
<dbReference type="RefSeq" id="WP_021130992.1">
    <property type="nucleotide sequence ID" value="NZ_AQPH01000006.1"/>
</dbReference>
<organism evidence="1 2">
    <name type="scientific">Magnetospirillum fulvum MGU-K5</name>
    <dbReference type="NCBI Taxonomy" id="1316936"/>
    <lineage>
        <taxon>Bacteria</taxon>
        <taxon>Pseudomonadati</taxon>
        <taxon>Pseudomonadota</taxon>
        <taxon>Alphaproteobacteria</taxon>
        <taxon>Rhodospirillales</taxon>
        <taxon>Rhodospirillaceae</taxon>
        <taxon>Magnetospirillum</taxon>
    </lineage>
</organism>
<evidence type="ECO:0000313" key="2">
    <source>
        <dbReference type="Proteomes" id="UP000015350"/>
    </source>
</evidence>
<evidence type="ECO:0008006" key="3">
    <source>
        <dbReference type="Google" id="ProtNLM"/>
    </source>
</evidence>
<proteinExistence type="predicted"/>
<dbReference type="STRING" id="1316936.K678_03060"/>
<gene>
    <name evidence="1" type="ORF">K678_03060</name>
</gene>
<dbReference type="EMBL" id="AQPH01000006">
    <property type="protein sequence ID" value="EPY03036.1"/>
    <property type="molecule type" value="Genomic_DNA"/>
</dbReference>
<sequence length="116" mass="12758">MVRPVFIAVGAALLLAGCVERYWDKPGGTPGEWEQVKATCMLEGAGKVPVIPVYVLDPGSSHTSHYCDKSRRNCSTYDTVTPPSYRQEDANAALRDQVIRGCFARNGWTEKVRSVP</sequence>
<reference evidence="1 2" key="1">
    <citation type="submission" date="2013-04" db="EMBL/GenBank/DDBJ databases">
        <authorList>
            <person name="Kuznetsov B."/>
            <person name="Ivanovsky R."/>
        </authorList>
    </citation>
    <scope>NUCLEOTIDE SEQUENCE [LARGE SCALE GENOMIC DNA]</scope>
    <source>
        <strain evidence="1 2">MGU-K5</strain>
    </source>
</reference>
<evidence type="ECO:0000313" key="1">
    <source>
        <dbReference type="EMBL" id="EPY03036.1"/>
    </source>
</evidence>
<dbReference type="Proteomes" id="UP000015350">
    <property type="component" value="Unassembled WGS sequence"/>
</dbReference>
<accession>S9TL82</accession>
<comment type="caution">
    <text evidence="1">The sequence shown here is derived from an EMBL/GenBank/DDBJ whole genome shotgun (WGS) entry which is preliminary data.</text>
</comment>
<dbReference type="OrthoDB" id="7274329at2"/>
<protein>
    <recommendedName>
        <fullName evidence="3">Lipoprotein</fullName>
    </recommendedName>
</protein>
<name>S9TL82_MAGFU</name>